<comment type="caution">
    <text evidence="1">The sequence shown here is derived from an EMBL/GenBank/DDBJ whole genome shotgun (WGS) entry which is preliminary data.</text>
</comment>
<proteinExistence type="predicted"/>
<dbReference type="EMBL" id="LAZR01038565">
    <property type="protein sequence ID" value="KKL19223.1"/>
    <property type="molecule type" value="Genomic_DNA"/>
</dbReference>
<feature type="non-terminal residue" evidence="1">
    <location>
        <position position="356"/>
    </location>
</feature>
<accession>A0A0F9E5F4</accession>
<name>A0A0F9E5F4_9ZZZZ</name>
<organism evidence="1">
    <name type="scientific">marine sediment metagenome</name>
    <dbReference type="NCBI Taxonomy" id="412755"/>
    <lineage>
        <taxon>unclassified sequences</taxon>
        <taxon>metagenomes</taxon>
        <taxon>ecological metagenomes</taxon>
    </lineage>
</organism>
<dbReference type="AlphaFoldDB" id="A0A0F9E5F4"/>
<gene>
    <name evidence="1" type="ORF">LCGC14_2467660</name>
</gene>
<reference evidence="1" key="1">
    <citation type="journal article" date="2015" name="Nature">
        <title>Complex archaea that bridge the gap between prokaryotes and eukaryotes.</title>
        <authorList>
            <person name="Spang A."/>
            <person name="Saw J.H."/>
            <person name="Jorgensen S.L."/>
            <person name="Zaremba-Niedzwiedzka K."/>
            <person name="Martijn J."/>
            <person name="Lind A.E."/>
            <person name="van Eijk R."/>
            <person name="Schleper C."/>
            <person name="Guy L."/>
            <person name="Ettema T.J."/>
        </authorList>
    </citation>
    <scope>NUCLEOTIDE SEQUENCE</scope>
</reference>
<protein>
    <submittedName>
        <fullName evidence="1">Uncharacterized protein</fullName>
    </submittedName>
</protein>
<sequence length="356" mass="36622">MPAKQVIILDKQSPGRFKVALWADVPTARQPFYADTDKVSEWTGATVSDNDALKAGQVVERVITTALLPSAGIPEVKTALENQWADFQVDINSDTLGTGSSVEVVGGTALAQIGHSVGTDVGAGDQVSLAAVTVAEIKAVVEVDWIAGSGVTVTDAGGAVKITSNTTGASSSIQIDAASDVESVLGLDVLLHSGAASGAILQTTTLTALTDGTWSDDLKVRVRDVETSDFKDTIGQGDGTTSQVVAATLAESPVEASSVTVNFIRGATPVTATDDGAGAITGVGVTGTIDYTTGAISLTFGTAIDNNTDVFVDYQVQTWVFEFLDRDIIVETFSGLTKGNYAARLNTGVVTATQTI</sequence>
<evidence type="ECO:0000313" key="1">
    <source>
        <dbReference type="EMBL" id="KKL19223.1"/>
    </source>
</evidence>